<feature type="compositionally biased region" description="Basic residues" evidence="1">
    <location>
        <begin position="16"/>
        <end position="27"/>
    </location>
</feature>
<reference evidence="2" key="1">
    <citation type="journal article" date="2021" name="Proc. Natl. Acad. Sci. U.S.A.">
        <title>Three genomes in the algal genus Volvox reveal the fate of a haploid sex-determining region after a transition to homothallism.</title>
        <authorList>
            <person name="Yamamoto K."/>
            <person name="Hamaji T."/>
            <person name="Kawai-Toyooka H."/>
            <person name="Matsuzaki R."/>
            <person name="Takahashi F."/>
            <person name="Nishimura Y."/>
            <person name="Kawachi M."/>
            <person name="Noguchi H."/>
            <person name="Minakuchi Y."/>
            <person name="Umen J.G."/>
            <person name="Toyoda A."/>
            <person name="Nozaki H."/>
        </authorList>
    </citation>
    <scope>NUCLEOTIDE SEQUENCE</scope>
    <source>
        <strain evidence="2">NIES-3780</strain>
    </source>
</reference>
<dbReference type="AlphaFoldDB" id="A0A8J4BN52"/>
<evidence type="ECO:0000313" key="2">
    <source>
        <dbReference type="EMBL" id="GIL65085.1"/>
    </source>
</evidence>
<gene>
    <name evidence="2" type="ORF">Vafri_18859</name>
</gene>
<keyword evidence="3" id="KW-1185">Reference proteome</keyword>
<name>A0A8J4BN52_9CHLO</name>
<proteinExistence type="predicted"/>
<evidence type="ECO:0000256" key="1">
    <source>
        <dbReference type="SAM" id="MobiDB-lite"/>
    </source>
</evidence>
<dbReference type="Proteomes" id="UP000747399">
    <property type="component" value="Unassembled WGS sequence"/>
</dbReference>
<organism evidence="2 3">
    <name type="scientific">Volvox africanus</name>
    <dbReference type="NCBI Taxonomy" id="51714"/>
    <lineage>
        <taxon>Eukaryota</taxon>
        <taxon>Viridiplantae</taxon>
        <taxon>Chlorophyta</taxon>
        <taxon>core chlorophytes</taxon>
        <taxon>Chlorophyceae</taxon>
        <taxon>CS clade</taxon>
        <taxon>Chlamydomonadales</taxon>
        <taxon>Volvocaceae</taxon>
        <taxon>Volvox</taxon>
    </lineage>
</organism>
<accession>A0A8J4BN52</accession>
<evidence type="ECO:0008006" key="4">
    <source>
        <dbReference type="Google" id="ProtNLM"/>
    </source>
</evidence>
<dbReference type="InterPro" id="IPR040521">
    <property type="entry name" value="KDZ"/>
</dbReference>
<evidence type="ECO:0000313" key="3">
    <source>
        <dbReference type="Proteomes" id="UP000747399"/>
    </source>
</evidence>
<feature type="region of interest" description="Disordered" evidence="1">
    <location>
        <begin position="1"/>
        <end position="43"/>
    </location>
</feature>
<dbReference type="EMBL" id="BNCO01000072">
    <property type="protein sequence ID" value="GIL65085.1"/>
    <property type="molecule type" value="Genomic_DNA"/>
</dbReference>
<dbReference type="PANTHER" id="PTHR33104:SF2">
    <property type="entry name" value="CXC3 LIKE CYSTEINE CLUSTER DOMAIN-CONTAINING PROTEIN"/>
    <property type="match status" value="1"/>
</dbReference>
<dbReference type="Pfam" id="PF18758">
    <property type="entry name" value="KDZ"/>
    <property type="match status" value="1"/>
</dbReference>
<sequence length="716" mass="76078">MRTIKDPIQEAFNRDRRNKRRRDKRRQLAQAQPPKPVYEPVATVDTTVDAIKVPAPIDIGQGSEHEYLRPENQDADGTDTSSDADDFSAADEEPEPEPGPELTLTYTVREGYVCHFATSWDSRSRLLCSSAGVLWQVAESRAVLCPKCASPNPEGGRTCPVTIHTWDQPVCVKVPVSWCSPCGAPYNVRPTELDCLPDSKTGWNLNLHRDGQHVLWWHQPLLQVFDLVSYKSKHLSADAFCSALLDNWEQNSISRPASVYLTTLRQQLRQAFLLYLDCQGLMEDYPEGALSDWPRGALNGCPCCGDINTRSSATAIDGGVATTIPAACSDGDVGAVAAVEGLEPGGERAGVAAGSHLGAGDGDVTVPEWVPTAGNAGGPVDAEEGAAAEGLELGGERAGVAAGSHLGAGDGDVTVPEWVPTAGSAGGPVDAEEGAAAEGLEPGGERAAVAAGSHPRGGGGGASAFPAWSASKDGLVAAAVSTGTAAIGVAALASAEWLLRDICSPEAAGPGPSILHSVHFDACFKLNLLAHKGYSPSYKQLGRRRYFLPNSSIQQVLSDGHASQQIGVTHCSNFNADKVLAAESRKNLITAVGVALCRHGMLLRLMNLFSGEWHAYSTAAALSFLAAGTAVQYWWYDIVCRWGKSYTKWLERQTPDLQRLGRELRPLIPPWHRYAHSYACQKAFGHLGVRGVGQGTGEPAEIFNSVAGRTAALHNT</sequence>
<feature type="compositionally biased region" description="Basic and acidic residues" evidence="1">
    <location>
        <begin position="63"/>
        <end position="72"/>
    </location>
</feature>
<comment type="caution">
    <text evidence="2">The sequence shown here is derived from an EMBL/GenBank/DDBJ whole genome shotgun (WGS) entry which is preliminary data.</text>
</comment>
<feature type="region of interest" description="Disordered" evidence="1">
    <location>
        <begin position="55"/>
        <end position="102"/>
    </location>
</feature>
<protein>
    <recommendedName>
        <fullName evidence="4">CxC3 like cysteine cluster domain-containing protein</fullName>
    </recommendedName>
</protein>
<feature type="compositionally biased region" description="Basic and acidic residues" evidence="1">
    <location>
        <begin position="1"/>
        <end position="15"/>
    </location>
</feature>
<dbReference type="PANTHER" id="PTHR33104">
    <property type="entry name" value="SI:DKEY-29D5.2"/>
    <property type="match status" value="1"/>
</dbReference>
<feature type="compositionally biased region" description="Acidic residues" evidence="1">
    <location>
        <begin position="73"/>
        <end position="98"/>
    </location>
</feature>